<comment type="caution">
    <text evidence="1">The sequence shown here is derived from an EMBL/GenBank/DDBJ whole genome shotgun (WGS) entry which is preliminary data.</text>
</comment>
<protein>
    <submittedName>
        <fullName evidence="1">Uncharacterized protein</fullName>
    </submittedName>
</protein>
<reference evidence="1" key="1">
    <citation type="submission" date="2022-04" db="EMBL/GenBank/DDBJ databases">
        <title>Genome of the entomopathogenic fungus Entomophthora muscae.</title>
        <authorList>
            <person name="Elya C."/>
            <person name="Lovett B.R."/>
            <person name="Lee E."/>
            <person name="Macias A.M."/>
            <person name="Hajek A.E."/>
            <person name="De Bivort B.L."/>
            <person name="Kasson M.T."/>
            <person name="De Fine Licht H.H."/>
            <person name="Stajich J.E."/>
        </authorList>
    </citation>
    <scope>NUCLEOTIDE SEQUENCE</scope>
    <source>
        <strain evidence="1">Berkeley</strain>
    </source>
</reference>
<name>A0ACC2U6C4_9FUNG</name>
<keyword evidence="2" id="KW-1185">Reference proteome</keyword>
<evidence type="ECO:0000313" key="2">
    <source>
        <dbReference type="Proteomes" id="UP001165960"/>
    </source>
</evidence>
<sequence length="98" mass="10737">MEEFEVMKAKYKLLANHSPLLGNDSSSKLVPGYDPGHTLGTGGQEPHRKLSAEDGKSAGVDGPREKEEDKWNHLDVYLGMNHPELVKHLGTSGKDTIN</sequence>
<accession>A0ACC2U6C4</accession>
<gene>
    <name evidence="1" type="ORF">DSO57_1004380</name>
</gene>
<dbReference type="Proteomes" id="UP001165960">
    <property type="component" value="Unassembled WGS sequence"/>
</dbReference>
<dbReference type="EMBL" id="QTSX02001431">
    <property type="protein sequence ID" value="KAJ9082459.1"/>
    <property type="molecule type" value="Genomic_DNA"/>
</dbReference>
<organism evidence="1 2">
    <name type="scientific">Entomophthora muscae</name>
    <dbReference type="NCBI Taxonomy" id="34485"/>
    <lineage>
        <taxon>Eukaryota</taxon>
        <taxon>Fungi</taxon>
        <taxon>Fungi incertae sedis</taxon>
        <taxon>Zoopagomycota</taxon>
        <taxon>Entomophthoromycotina</taxon>
        <taxon>Entomophthoromycetes</taxon>
        <taxon>Entomophthorales</taxon>
        <taxon>Entomophthoraceae</taxon>
        <taxon>Entomophthora</taxon>
    </lineage>
</organism>
<evidence type="ECO:0000313" key="1">
    <source>
        <dbReference type="EMBL" id="KAJ9082459.1"/>
    </source>
</evidence>
<proteinExistence type="predicted"/>